<dbReference type="EMBL" id="JBIUZV010000001">
    <property type="protein sequence ID" value="MFJ3044614.1"/>
    <property type="molecule type" value="Genomic_DNA"/>
</dbReference>
<dbReference type="InterPro" id="IPR019475">
    <property type="entry name" value="DNA_primase_DnaB-bd"/>
</dbReference>
<evidence type="ECO:0000256" key="1">
    <source>
        <dbReference type="ARBA" id="ARBA00022478"/>
    </source>
</evidence>
<accession>A0ABW8ETI0</accession>
<keyword evidence="5 12" id="KW-0235">DNA replication</keyword>
<comment type="caution">
    <text evidence="15">The sequence shown here is derived from an EMBL/GenBank/DDBJ whole genome shotgun (WGS) entry which is preliminary data.</text>
</comment>
<dbReference type="SMART" id="SM00400">
    <property type="entry name" value="ZnF_CHCC"/>
    <property type="match status" value="1"/>
</dbReference>
<evidence type="ECO:0000256" key="5">
    <source>
        <dbReference type="ARBA" id="ARBA00022705"/>
    </source>
</evidence>
<sequence length="597" mass="66167">MIPQSFIQDLLTRVDIVDVVGRYVQLKKGGANFMGLCPFHNEKSPSFTVSPTKQFYHCFGCGAHGTAISFLIEYSGMGFVEAVKDLAQNVGMVLPENEDRIPPAQRAENQARSMALSDVMARANDFYRQQLRTAQPAIDYLKRRGLTGEIAARFGLGYSPDEWDSLRQIFTEYENEALVESGLVIDKSEEGGGHRKRYDRFRGRVMFPIRNTKGQVIGFGGRVMDGGEPKYLNSPETPLFQKGSELYGLFEARQAIREAGYALVTEGYMDVVALAQLGFPQAVATLGTACTPIHVQKLLRQTDQVIFSFDGDSAGRRAARRALEACLPHASDNKTIKFLFLPTEHDPDSYVREMGAAAFEEQIREALPLSQFLLREIIGENDMRTPEGRAHAQFAAKPMLQALPASALRLQIVRSVAQVTQSTPAEIEALFELEKPVARVRVTPPRGKRTAPVGLERQIMRLLVAHPQLAADLDAEALQAVGNIAPDRAQMLEHLVGVAQSMGEQASFASLVEHLREGGPEFDSMIAEIASESESEFDVVRAEMAGAIRMSKIRAIEEEMQVLVGSNLRTEEERNRYRELMQHKEVLKRQAGPAVAS</sequence>
<name>A0ABW8ETI0_9BURK</name>
<keyword evidence="4 12" id="KW-0548">Nucleotidyltransferase</keyword>
<dbReference type="Gene3D" id="1.10.860.10">
    <property type="entry name" value="DNAb Helicase, Chain A"/>
    <property type="match status" value="1"/>
</dbReference>
<dbReference type="Pfam" id="PF08278">
    <property type="entry name" value="DnaG_DnaB_bind"/>
    <property type="match status" value="1"/>
</dbReference>
<evidence type="ECO:0000256" key="10">
    <source>
        <dbReference type="ARBA" id="ARBA00023125"/>
    </source>
</evidence>
<keyword evidence="8 12" id="KW-0862">Zinc</keyword>
<dbReference type="Gene3D" id="1.20.50.20">
    <property type="entry name" value="DnaG, RNA polymerase domain, helical bundle"/>
    <property type="match status" value="1"/>
</dbReference>
<keyword evidence="1 12" id="KW-0240">DNA-directed RNA polymerase</keyword>
<evidence type="ECO:0000259" key="14">
    <source>
        <dbReference type="PROSITE" id="PS50880"/>
    </source>
</evidence>
<comment type="function">
    <text evidence="12 13">RNA polymerase that catalyzes the synthesis of short RNA molecules used as primers for DNA polymerase during DNA replication.</text>
</comment>
<dbReference type="InterPro" id="IPR006295">
    <property type="entry name" value="DNA_primase_DnaG"/>
</dbReference>
<evidence type="ECO:0000256" key="4">
    <source>
        <dbReference type="ARBA" id="ARBA00022695"/>
    </source>
</evidence>
<dbReference type="Pfam" id="PF10410">
    <property type="entry name" value="DnaB_bind"/>
    <property type="match status" value="1"/>
</dbReference>
<keyword evidence="10 12" id="KW-0238">DNA-binding</keyword>
<feature type="domain" description="Toprim" evidence="14">
    <location>
        <begin position="260"/>
        <end position="342"/>
    </location>
</feature>
<comment type="cofactor">
    <cofactor evidence="12 13">
        <name>Zn(2+)</name>
        <dbReference type="ChEBI" id="CHEBI:29105"/>
    </cofactor>
    <text evidence="12 13">Binds 1 zinc ion per monomer.</text>
</comment>
<dbReference type="InterPro" id="IPR013264">
    <property type="entry name" value="DNAG_N"/>
</dbReference>
<dbReference type="Pfam" id="PF13155">
    <property type="entry name" value="Toprim_2"/>
    <property type="match status" value="1"/>
</dbReference>
<dbReference type="InterPro" id="IPR036977">
    <property type="entry name" value="DNA_primase_Znf_CHC2"/>
</dbReference>
<dbReference type="InterPro" id="IPR006171">
    <property type="entry name" value="TOPRIM_dom"/>
</dbReference>
<dbReference type="Pfam" id="PF08275">
    <property type="entry name" value="DNAG_N"/>
    <property type="match status" value="1"/>
</dbReference>
<evidence type="ECO:0000313" key="16">
    <source>
        <dbReference type="Proteomes" id="UP001617427"/>
    </source>
</evidence>
<dbReference type="InterPro" id="IPR013173">
    <property type="entry name" value="DNA_primase_DnaG_DnaB-bd_dom"/>
</dbReference>
<keyword evidence="2 12" id="KW-0639">Primosome</keyword>
<dbReference type="SMART" id="SM00493">
    <property type="entry name" value="TOPRIM"/>
    <property type="match status" value="1"/>
</dbReference>
<keyword evidence="7 12" id="KW-0863">Zinc-finger</keyword>
<evidence type="ECO:0000256" key="11">
    <source>
        <dbReference type="ARBA" id="ARBA00023163"/>
    </source>
</evidence>
<keyword evidence="16" id="KW-1185">Reference proteome</keyword>
<keyword evidence="3 12" id="KW-0808">Transferase</keyword>
<gene>
    <name evidence="12 15" type="primary">dnaG</name>
    <name evidence="15" type="ORF">ACIPEN_02175</name>
</gene>
<dbReference type="SMART" id="SM00766">
    <property type="entry name" value="DnaG_DnaB_bind"/>
    <property type="match status" value="1"/>
</dbReference>
<dbReference type="EC" id="2.7.7.101" evidence="12"/>
<evidence type="ECO:0000256" key="9">
    <source>
        <dbReference type="ARBA" id="ARBA00022842"/>
    </source>
</evidence>
<evidence type="ECO:0000256" key="2">
    <source>
        <dbReference type="ARBA" id="ARBA00022515"/>
    </source>
</evidence>
<proteinExistence type="inferred from homology"/>
<dbReference type="PROSITE" id="PS50880">
    <property type="entry name" value="TOPRIM"/>
    <property type="match status" value="1"/>
</dbReference>
<evidence type="ECO:0000256" key="3">
    <source>
        <dbReference type="ARBA" id="ARBA00022679"/>
    </source>
</evidence>
<dbReference type="Gene3D" id="3.90.980.10">
    <property type="entry name" value="DNA primase, catalytic core, N-terminal domain"/>
    <property type="match status" value="1"/>
</dbReference>
<dbReference type="SUPFAM" id="SSF57783">
    <property type="entry name" value="Zinc beta-ribbon"/>
    <property type="match status" value="1"/>
</dbReference>
<evidence type="ECO:0000256" key="6">
    <source>
        <dbReference type="ARBA" id="ARBA00022723"/>
    </source>
</evidence>
<keyword evidence="6 12" id="KW-0479">Metal-binding</keyword>
<dbReference type="Gene3D" id="3.90.580.10">
    <property type="entry name" value="Zinc finger, CHC2-type domain"/>
    <property type="match status" value="1"/>
</dbReference>
<evidence type="ECO:0000313" key="15">
    <source>
        <dbReference type="EMBL" id="MFJ3044614.1"/>
    </source>
</evidence>
<evidence type="ECO:0000256" key="7">
    <source>
        <dbReference type="ARBA" id="ARBA00022771"/>
    </source>
</evidence>
<organism evidence="15 16">
    <name type="scientific">Herbaspirillum chlorophenolicum</name>
    <dbReference type="NCBI Taxonomy" id="211589"/>
    <lineage>
        <taxon>Bacteria</taxon>
        <taxon>Pseudomonadati</taxon>
        <taxon>Pseudomonadota</taxon>
        <taxon>Betaproteobacteria</taxon>
        <taxon>Burkholderiales</taxon>
        <taxon>Oxalobacteraceae</taxon>
        <taxon>Herbaspirillum</taxon>
    </lineage>
</organism>
<dbReference type="InterPro" id="IPR034151">
    <property type="entry name" value="TOPRIM_DnaG_bac"/>
</dbReference>
<dbReference type="InterPro" id="IPR016136">
    <property type="entry name" value="DNA_helicase_N/primase_C"/>
</dbReference>
<evidence type="ECO:0000256" key="13">
    <source>
        <dbReference type="PIRNR" id="PIRNR002811"/>
    </source>
</evidence>
<comment type="subunit">
    <text evidence="12">Monomer. Interacts with DnaB.</text>
</comment>
<dbReference type="InterPro" id="IPR050219">
    <property type="entry name" value="DnaG_primase"/>
</dbReference>
<dbReference type="Gene3D" id="3.40.1360.10">
    <property type="match status" value="1"/>
</dbReference>
<dbReference type="RefSeq" id="WP_050469105.1">
    <property type="nucleotide sequence ID" value="NZ_JBIUZV010000001.1"/>
</dbReference>
<comment type="domain">
    <text evidence="12">Contains an N-terminal zinc-binding domain, a central core domain that contains the primase activity, and a C-terminal DnaB-binding domain.</text>
</comment>
<comment type="similarity">
    <text evidence="12 13">Belongs to the DnaG primase family.</text>
</comment>
<dbReference type="InterPro" id="IPR030846">
    <property type="entry name" value="DnaG_bac"/>
</dbReference>
<dbReference type="Proteomes" id="UP001617427">
    <property type="component" value="Unassembled WGS sequence"/>
</dbReference>
<dbReference type="PANTHER" id="PTHR30313:SF2">
    <property type="entry name" value="DNA PRIMASE"/>
    <property type="match status" value="1"/>
</dbReference>
<dbReference type="Pfam" id="PF01807">
    <property type="entry name" value="Zn_ribbon_DnaG"/>
    <property type="match status" value="1"/>
</dbReference>
<evidence type="ECO:0000256" key="12">
    <source>
        <dbReference type="HAMAP-Rule" id="MF_00974"/>
    </source>
</evidence>
<reference evidence="15 16" key="1">
    <citation type="submission" date="2024-10" db="EMBL/GenBank/DDBJ databases">
        <title>The Natural Products Discovery Center: Release of the First 8490 Sequenced Strains for Exploring Actinobacteria Biosynthetic Diversity.</title>
        <authorList>
            <person name="Kalkreuter E."/>
            <person name="Kautsar S.A."/>
            <person name="Yang D."/>
            <person name="Bader C.D."/>
            <person name="Teijaro C.N."/>
            <person name="Fluegel L."/>
            <person name="Davis C.M."/>
            <person name="Simpson J.R."/>
            <person name="Lauterbach L."/>
            <person name="Steele A.D."/>
            <person name="Gui C."/>
            <person name="Meng S."/>
            <person name="Li G."/>
            <person name="Viehrig K."/>
            <person name="Ye F."/>
            <person name="Su P."/>
            <person name="Kiefer A.F."/>
            <person name="Nichols A."/>
            <person name="Cepeda A.J."/>
            <person name="Yan W."/>
            <person name="Fan B."/>
            <person name="Jiang Y."/>
            <person name="Adhikari A."/>
            <person name="Zheng C.-J."/>
            <person name="Schuster L."/>
            <person name="Cowan T.M."/>
            <person name="Smanski M.J."/>
            <person name="Chevrette M.G."/>
            <person name="De Carvalho L.P.S."/>
            <person name="Shen B."/>
        </authorList>
    </citation>
    <scope>NUCLEOTIDE SEQUENCE [LARGE SCALE GENOMIC DNA]</scope>
    <source>
        <strain evidence="15 16">NPDC087045</strain>
    </source>
</reference>
<keyword evidence="11 12" id="KW-0804">Transcription</keyword>
<dbReference type="SUPFAM" id="SSF56731">
    <property type="entry name" value="DNA primase core"/>
    <property type="match status" value="1"/>
</dbReference>
<comment type="catalytic activity">
    <reaction evidence="12">
        <text>ssDNA + n NTP = ssDNA/pppN(pN)n-1 hybrid + (n-1) diphosphate.</text>
        <dbReference type="EC" id="2.7.7.101"/>
    </reaction>
</comment>
<dbReference type="HAMAP" id="MF_00974">
    <property type="entry name" value="DNA_primase_DnaG"/>
    <property type="match status" value="1"/>
</dbReference>
<evidence type="ECO:0000256" key="8">
    <source>
        <dbReference type="ARBA" id="ARBA00022833"/>
    </source>
</evidence>
<dbReference type="CDD" id="cd03364">
    <property type="entry name" value="TOPRIM_DnaG_primases"/>
    <property type="match status" value="1"/>
</dbReference>
<dbReference type="InterPro" id="IPR037068">
    <property type="entry name" value="DNA_primase_core_N_sf"/>
</dbReference>
<feature type="zinc finger region" description="CHC2-type" evidence="12">
    <location>
        <begin position="37"/>
        <end position="61"/>
    </location>
</feature>
<keyword evidence="9" id="KW-0460">Magnesium</keyword>
<dbReference type="InterPro" id="IPR002694">
    <property type="entry name" value="Znf_CHC2"/>
</dbReference>
<protein>
    <recommendedName>
        <fullName evidence="12 13">DNA primase</fullName>
        <ecNumber evidence="12">2.7.7.101</ecNumber>
    </recommendedName>
</protein>
<dbReference type="PANTHER" id="PTHR30313">
    <property type="entry name" value="DNA PRIMASE"/>
    <property type="match status" value="1"/>
</dbReference>
<dbReference type="NCBIfam" id="TIGR01391">
    <property type="entry name" value="dnaG"/>
    <property type="match status" value="1"/>
</dbReference>
<dbReference type="PIRSF" id="PIRSF002811">
    <property type="entry name" value="DnaG"/>
    <property type="match status" value="1"/>
</dbReference>